<dbReference type="RefSeq" id="WP_341696686.1">
    <property type="nucleotide sequence ID" value="NZ_JBBYHR010000004.1"/>
</dbReference>
<dbReference type="EMBL" id="JBBYHR010000004">
    <property type="protein sequence ID" value="MEL1244369.1"/>
    <property type="molecule type" value="Genomic_DNA"/>
</dbReference>
<evidence type="ECO:0000313" key="2">
    <source>
        <dbReference type="EMBL" id="MEL1244369.1"/>
    </source>
</evidence>
<gene>
    <name evidence="2" type="ORF">AAEO56_08870</name>
</gene>
<comment type="caution">
    <text evidence="2">The sequence shown here is derived from an EMBL/GenBank/DDBJ whole genome shotgun (WGS) entry which is preliminary data.</text>
</comment>
<reference evidence="2 3" key="1">
    <citation type="submission" date="2024-04" db="EMBL/GenBank/DDBJ databases">
        <title>Flavobacterium sp. DGU11 16S ribosomal RNA gene Genome sequencing and assembly.</title>
        <authorList>
            <person name="Park S."/>
        </authorList>
    </citation>
    <scope>NUCLEOTIDE SEQUENCE [LARGE SCALE GENOMIC DNA]</scope>
    <source>
        <strain evidence="2 3">DGU11</strain>
    </source>
</reference>
<accession>A0ABU9HW25</accession>
<protein>
    <recommendedName>
        <fullName evidence="4">DUF5723 domain-containing protein</fullName>
    </recommendedName>
</protein>
<organism evidence="2 3">
    <name type="scientific">Flavobacterium arundinis</name>
    <dbReference type="NCBI Taxonomy" id="3139143"/>
    <lineage>
        <taxon>Bacteria</taxon>
        <taxon>Pseudomonadati</taxon>
        <taxon>Bacteroidota</taxon>
        <taxon>Flavobacteriia</taxon>
        <taxon>Flavobacteriales</taxon>
        <taxon>Flavobacteriaceae</taxon>
        <taxon>Flavobacterium</taxon>
    </lineage>
</organism>
<keyword evidence="3" id="KW-1185">Reference proteome</keyword>
<feature type="signal peptide" evidence="1">
    <location>
        <begin position="1"/>
        <end position="18"/>
    </location>
</feature>
<dbReference type="Proteomes" id="UP001464555">
    <property type="component" value="Unassembled WGS sequence"/>
</dbReference>
<sequence>MKKTLLFTFGLLSSATFAQEHFSGINISRRTGLLNASINPAELTNLKNDYEVNVFSFSGNIANNKMTFGDLVGSNDNFDDMLFAGNEPVNMRADVEILGPAFGFKMKKWAFAITTGAKIKADIIDVNPALGRALTNGVNSIDQATAIIANYNQKTSATTWGEIGLSAARELYNSEEHKFSAGVTFKMLFPGSYANIAAGNFRGTIQSNLGDVNLTDASAMVNVAYSGSLADDFTDSGNFNDFFGGGLNGFATDIGVDYQWKDTESTGYKLNAGLAVRNIGSMTFKDSNNVSRNYSLVVPQGQSLDLNQFENVSDLKELEQILLNNPQFFTAQQAEKNFKVSLPTMLSAYTDVKLYMKWFASFYMQQKMNKDNDNQQIAIQNIFTITPRYSANSFEVYTPLSNNEISGFTAGVGLRLGGFFIGSGSILSAALGDTDQADAYMGFRFGF</sequence>
<keyword evidence="1" id="KW-0732">Signal</keyword>
<proteinExistence type="predicted"/>
<evidence type="ECO:0000256" key="1">
    <source>
        <dbReference type="SAM" id="SignalP"/>
    </source>
</evidence>
<evidence type="ECO:0008006" key="4">
    <source>
        <dbReference type="Google" id="ProtNLM"/>
    </source>
</evidence>
<feature type="chain" id="PRO_5047339114" description="DUF5723 domain-containing protein" evidence="1">
    <location>
        <begin position="19"/>
        <end position="447"/>
    </location>
</feature>
<evidence type="ECO:0000313" key="3">
    <source>
        <dbReference type="Proteomes" id="UP001464555"/>
    </source>
</evidence>
<name>A0ABU9HW25_9FLAO</name>